<dbReference type="HOGENOM" id="CLU_061735_0_0_10"/>
<evidence type="ECO:0000313" key="1">
    <source>
        <dbReference type="EMBL" id="EIY48813.1"/>
    </source>
</evidence>
<dbReference type="AlphaFoldDB" id="I9S100"/>
<organism evidence="1 2">
    <name type="scientific">Bacteroides nordii CL02T12C05</name>
    <dbReference type="NCBI Taxonomy" id="997884"/>
    <lineage>
        <taxon>Bacteria</taxon>
        <taxon>Pseudomonadati</taxon>
        <taxon>Bacteroidota</taxon>
        <taxon>Bacteroidia</taxon>
        <taxon>Bacteroidales</taxon>
        <taxon>Bacteroidaceae</taxon>
        <taxon>Bacteroides</taxon>
    </lineage>
</organism>
<dbReference type="Proteomes" id="UP000003089">
    <property type="component" value="Unassembled WGS sequence"/>
</dbReference>
<evidence type="ECO:0000313" key="2">
    <source>
        <dbReference type="Proteomes" id="UP000003089"/>
    </source>
</evidence>
<keyword evidence="2" id="KW-1185">Reference proteome</keyword>
<name>I9S100_9BACE</name>
<dbReference type="EMBL" id="AGXS01000018">
    <property type="protein sequence ID" value="EIY48813.1"/>
    <property type="molecule type" value="Genomic_DNA"/>
</dbReference>
<sequence>MNITIRNILLFLFLWGCRLMVQGQTVLLQNTHLPREGDVILKQELQYKSPGRSGSNVIWDFSELSVLDTGYREYFTGSPDSILMKVSPRSRSEYKMTEDSLFCIGYQTSTLQIKYLLPELYRHYPMFYGDSISSLYYGEGKYSHTLNMAVYGISTQQADAYGTILLPDGDTLTHVLRIRESTHASQRLSSYSDILSCGNDSHYSTDSLHYRLSHDSITWQTDTYRWYASGYRYPVFETVQTSIITSTTPTRHFYRSYYYPLKEQIYLPKDRVNMNIRERMAMKKNSIVSPSPDSFIKQDYTYNYFIDENGNTLQIELLSGGGSDVELALCSLAGYCIEKKQYVSIPSGLHKASFNISSLSSGNYLLSVIVDGNIHSEKIFKK</sequence>
<comment type="caution">
    <text evidence="1">The sequence shown here is derived from an EMBL/GenBank/DDBJ whole genome shotgun (WGS) entry which is preliminary data.</text>
</comment>
<dbReference type="PATRIC" id="fig|997884.3.peg.2921"/>
<evidence type="ECO:0008006" key="3">
    <source>
        <dbReference type="Google" id="ProtNLM"/>
    </source>
</evidence>
<gene>
    <name evidence="1" type="ORF">HMPREF1068_02843</name>
</gene>
<accession>I9S100</accession>
<reference evidence="1 2" key="1">
    <citation type="submission" date="2012-02" db="EMBL/GenBank/DDBJ databases">
        <title>The Genome Sequence of Bacteroides nordii CL02T12C05.</title>
        <authorList>
            <consortium name="The Broad Institute Genome Sequencing Platform"/>
            <person name="Earl A."/>
            <person name="Ward D."/>
            <person name="Feldgarden M."/>
            <person name="Gevers D."/>
            <person name="Zitomersky N.L."/>
            <person name="Coyne M.J."/>
            <person name="Comstock L.E."/>
            <person name="Young S.K."/>
            <person name="Zeng Q."/>
            <person name="Gargeya S."/>
            <person name="Fitzgerald M."/>
            <person name="Haas B."/>
            <person name="Abouelleil A."/>
            <person name="Alvarado L."/>
            <person name="Arachchi H.M."/>
            <person name="Berlin A."/>
            <person name="Chapman S.B."/>
            <person name="Gearin G."/>
            <person name="Goldberg J."/>
            <person name="Griggs A."/>
            <person name="Gujja S."/>
            <person name="Hansen M."/>
            <person name="Heiman D."/>
            <person name="Howarth C."/>
            <person name="Larimer J."/>
            <person name="Lui A."/>
            <person name="MacDonald P.J.P."/>
            <person name="McCowen C."/>
            <person name="Montmayeur A."/>
            <person name="Murphy C."/>
            <person name="Neiman D."/>
            <person name="Pearson M."/>
            <person name="Priest M."/>
            <person name="Roberts A."/>
            <person name="Saif S."/>
            <person name="Shea T."/>
            <person name="Sisk P."/>
            <person name="Stolte C."/>
            <person name="Sykes S."/>
            <person name="Wortman J."/>
            <person name="Nusbaum C."/>
            <person name="Birren B."/>
        </authorList>
    </citation>
    <scope>NUCLEOTIDE SEQUENCE [LARGE SCALE GENOMIC DNA]</scope>
    <source>
        <strain evidence="1 2">CL02T12C05</strain>
    </source>
</reference>
<dbReference type="RefSeq" id="WP_007485951.1">
    <property type="nucleotide sequence ID" value="NZ_JH724314.1"/>
</dbReference>
<proteinExistence type="predicted"/>
<protein>
    <recommendedName>
        <fullName evidence="3">Secretion system C-terminal sorting domain-containing protein</fullName>
    </recommendedName>
</protein>
<dbReference type="STRING" id="997884.HMPREF1068_02843"/>
<dbReference type="eggNOG" id="ENOG5033VXT">
    <property type="taxonomic scope" value="Bacteria"/>
</dbReference>